<dbReference type="KEGG" id="mgau:MGALJ_04520"/>
<dbReference type="InterPro" id="IPR042099">
    <property type="entry name" value="ANL_N_sf"/>
</dbReference>
<dbReference type="InterPro" id="IPR045851">
    <property type="entry name" value="AMP-bd_C_sf"/>
</dbReference>
<dbReference type="Pfam" id="PF00501">
    <property type="entry name" value="AMP-binding"/>
    <property type="match status" value="1"/>
</dbReference>
<dbReference type="Gene3D" id="3.30.300.30">
    <property type="match status" value="1"/>
</dbReference>
<dbReference type="AlphaFoldDB" id="A0A9W4B690"/>
<dbReference type="GO" id="GO:0006631">
    <property type="term" value="P:fatty acid metabolic process"/>
    <property type="evidence" value="ECO:0007669"/>
    <property type="project" value="TreeGrafter"/>
</dbReference>
<evidence type="ECO:0000259" key="4">
    <source>
        <dbReference type="Pfam" id="PF13193"/>
    </source>
</evidence>
<dbReference type="SUPFAM" id="SSF56801">
    <property type="entry name" value="Acetyl-CoA synthetase-like"/>
    <property type="match status" value="1"/>
</dbReference>
<evidence type="ECO:0000313" key="5">
    <source>
        <dbReference type="EMBL" id="BBY90783.1"/>
    </source>
</evidence>
<dbReference type="PANTHER" id="PTHR43201:SF5">
    <property type="entry name" value="MEDIUM-CHAIN ACYL-COA LIGASE ACSF2, MITOCHONDRIAL"/>
    <property type="match status" value="1"/>
</dbReference>
<dbReference type="NCBIfam" id="NF005863">
    <property type="entry name" value="PRK07798.1"/>
    <property type="match status" value="1"/>
</dbReference>
<dbReference type="GO" id="GO:0031956">
    <property type="term" value="F:medium-chain fatty acid-CoA ligase activity"/>
    <property type="evidence" value="ECO:0007669"/>
    <property type="project" value="TreeGrafter"/>
</dbReference>
<dbReference type="PANTHER" id="PTHR43201">
    <property type="entry name" value="ACYL-COA SYNTHETASE"/>
    <property type="match status" value="1"/>
</dbReference>
<evidence type="ECO:0000256" key="1">
    <source>
        <dbReference type="ARBA" id="ARBA00006432"/>
    </source>
</evidence>
<organism evidence="5 6">
    <name type="scientific">Mycobacterium gallinarum</name>
    <dbReference type="NCBI Taxonomy" id="39689"/>
    <lineage>
        <taxon>Bacteria</taxon>
        <taxon>Bacillati</taxon>
        <taxon>Actinomycetota</taxon>
        <taxon>Actinomycetes</taxon>
        <taxon>Mycobacteriales</taxon>
        <taxon>Mycobacteriaceae</taxon>
        <taxon>Mycobacterium</taxon>
    </lineage>
</organism>
<dbReference type="CDD" id="cd05924">
    <property type="entry name" value="FACL_like_5"/>
    <property type="match status" value="1"/>
</dbReference>
<sequence>MSDTPQFTVPATADAVAAVIGDREFVVHGNRRYTYAQILERSNRLARYLHSRGLGAKTERSELAGHEVGQDLLGIYAYNGPEYVEAMLGSWRARVAPFNVNYRYVKTELQYLLQDSGATALIYHATFAPRVADVKRALPRLRVLIQIADDSGNDLVHGAVDYESIVRSGSSEPPPVEPSPDDLYVLYTGGTTGMPKGVLWRQHDIFMTSFGGRNMATGELTQSYDEIAKRVQENPGTKIFTLPPLMHGAAQWSVMTALTTGQTVVFSDNPSRFDADEVVQTVEKEEVLAVQVVGDAMARPLADAIERSSADLSSMAVVANGGALLTPTAKQRLIDVKPGLIVMDGVGSSETGIQMSHMSTPGAVSTGKFNAGPDTFVASEELDSILEPGHDGMGWLAQRGFVPLGYKGDEAKTAKTFPVIDGVRFSIPGDRARHLADGGIELLGRESQTVNSGGEKIFVEEVETALLSHPAVADVVVSGRPSERWGQEVVAIVALLDGASADAQELIDHASNSIARYKLPKAVVFRPVIERSPAGKADYRWAREQAISGSA</sequence>
<feature type="domain" description="AMP-binding enzyme C-terminal" evidence="4">
    <location>
        <begin position="461"/>
        <end position="536"/>
    </location>
</feature>
<dbReference type="EMBL" id="AP022601">
    <property type="protein sequence ID" value="BBY90783.1"/>
    <property type="molecule type" value="Genomic_DNA"/>
</dbReference>
<dbReference type="Proteomes" id="UP000465785">
    <property type="component" value="Chromosome"/>
</dbReference>
<accession>A0A9W4B690</accession>
<gene>
    <name evidence="5" type="ORF">MGALJ_04520</name>
</gene>
<dbReference type="Gene3D" id="3.40.50.12780">
    <property type="entry name" value="N-terminal domain of ligase-like"/>
    <property type="match status" value="1"/>
</dbReference>
<evidence type="ECO:0000259" key="3">
    <source>
        <dbReference type="Pfam" id="PF00501"/>
    </source>
</evidence>
<dbReference type="InterPro" id="IPR020845">
    <property type="entry name" value="AMP-binding_CS"/>
</dbReference>
<dbReference type="InterPro" id="IPR025110">
    <property type="entry name" value="AMP-bd_C"/>
</dbReference>
<reference evidence="5 6" key="1">
    <citation type="journal article" date="2019" name="Emerg. Microbes Infect.">
        <title>Comprehensive subspecies identification of 175 nontuberculous mycobacteria species based on 7547 genomic profiles.</title>
        <authorList>
            <person name="Matsumoto Y."/>
            <person name="Kinjo T."/>
            <person name="Motooka D."/>
            <person name="Nabeya D."/>
            <person name="Jung N."/>
            <person name="Uechi K."/>
            <person name="Horii T."/>
            <person name="Iida T."/>
            <person name="Fujita J."/>
            <person name="Nakamura S."/>
        </authorList>
    </citation>
    <scope>NUCLEOTIDE SEQUENCE [LARGE SCALE GENOMIC DNA]</scope>
    <source>
        <strain evidence="5 6">JCM 6399</strain>
    </source>
</reference>
<protein>
    <submittedName>
        <fullName evidence="5">Acyl-CoA synthetase</fullName>
    </submittedName>
</protein>
<evidence type="ECO:0000313" key="6">
    <source>
        <dbReference type="Proteomes" id="UP000465785"/>
    </source>
</evidence>
<feature type="domain" description="AMP-dependent synthetase/ligase" evidence="3">
    <location>
        <begin position="17"/>
        <end position="392"/>
    </location>
</feature>
<keyword evidence="6" id="KW-1185">Reference proteome</keyword>
<keyword evidence="2" id="KW-0436">Ligase</keyword>
<dbReference type="RefSeq" id="WP_163725473.1">
    <property type="nucleotide sequence ID" value="NZ_AP022601.1"/>
</dbReference>
<proteinExistence type="inferred from homology"/>
<dbReference type="Pfam" id="PF13193">
    <property type="entry name" value="AMP-binding_C"/>
    <property type="match status" value="1"/>
</dbReference>
<evidence type="ECO:0000256" key="2">
    <source>
        <dbReference type="ARBA" id="ARBA00022598"/>
    </source>
</evidence>
<comment type="similarity">
    <text evidence="1">Belongs to the ATP-dependent AMP-binding enzyme family.</text>
</comment>
<name>A0A9W4B690_9MYCO</name>
<dbReference type="InterPro" id="IPR000873">
    <property type="entry name" value="AMP-dep_synth/lig_dom"/>
</dbReference>
<dbReference type="PROSITE" id="PS00455">
    <property type="entry name" value="AMP_BINDING"/>
    <property type="match status" value="1"/>
</dbReference>